<feature type="chain" id="PRO_5014003127" description="Aspartate 1-decarboxylase alpha chain" evidence="9 13">
    <location>
        <begin position="24"/>
        <end position="115"/>
    </location>
</feature>
<gene>
    <name evidence="9" type="primary">panD</name>
    <name evidence="14" type="ORF">SAMN05661086_03573</name>
</gene>
<evidence type="ECO:0000256" key="8">
    <source>
        <dbReference type="ARBA" id="ARBA00023317"/>
    </source>
</evidence>
<keyword evidence="7 9" id="KW-0704">Schiff base</keyword>
<keyword evidence="4 9" id="KW-0068">Autocatalytic cleavage</keyword>
<evidence type="ECO:0000313" key="15">
    <source>
        <dbReference type="Proteomes" id="UP000199659"/>
    </source>
</evidence>
<feature type="binding site" evidence="9 11">
    <location>
        <position position="56"/>
    </location>
    <ligand>
        <name>substrate</name>
    </ligand>
</feature>
<reference evidence="14 15" key="1">
    <citation type="submission" date="2016-10" db="EMBL/GenBank/DDBJ databases">
        <authorList>
            <person name="de Groot N.N."/>
        </authorList>
    </citation>
    <scope>NUCLEOTIDE SEQUENCE [LARGE SCALE GENOMIC DNA]</scope>
    <source>
        <strain evidence="14 15">743A</strain>
    </source>
</reference>
<dbReference type="NCBIfam" id="TIGR00223">
    <property type="entry name" value="panD"/>
    <property type="match status" value="1"/>
</dbReference>
<dbReference type="EC" id="4.1.1.11" evidence="9"/>
<organism evidence="14 15">
    <name type="scientific">Anaeromicropila populeti</name>
    <dbReference type="NCBI Taxonomy" id="37658"/>
    <lineage>
        <taxon>Bacteria</taxon>
        <taxon>Bacillati</taxon>
        <taxon>Bacillota</taxon>
        <taxon>Clostridia</taxon>
        <taxon>Lachnospirales</taxon>
        <taxon>Lachnospiraceae</taxon>
        <taxon>Anaeromicropila</taxon>
    </lineage>
</organism>
<evidence type="ECO:0000256" key="12">
    <source>
        <dbReference type="PIRSR" id="PIRSR006246-3"/>
    </source>
</evidence>
<dbReference type="AlphaFoldDB" id="A0A1I6LU87"/>
<comment type="subcellular location">
    <subcellularLocation>
        <location evidence="9">Cytoplasm</location>
    </subcellularLocation>
</comment>
<comment type="subunit">
    <text evidence="9">Heterooctamer of four alpha and four beta subunits.</text>
</comment>
<feature type="binding site" evidence="9 11">
    <location>
        <begin position="71"/>
        <end position="73"/>
    </location>
    <ligand>
        <name>substrate</name>
    </ligand>
</feature>
<name>A0A1I6LU87_9FIRM</name>
<dbReference type="EMBL" id="FOYZ01000021">
    <property type="protein sequence ID" value="SFS07037.1"/>
    <property type="molecule type" value="Genomic_DNA"/>
</dbReference>
<evidence type="ECO:0000256" key="3">
    <source>
        <dbReference type="ARBA" id="ARBA00022793"/>
    </source>
</evidence>
<feature type="modified residue" description="Pyruvic acid (Ser)" evidence="9 12">
    <location>
        <position position="24"/>
    </location>
</feature>
<evidence type="ECO:0000256" key="2">
    <source>
        <dbReference type="ARBA" id="ARBA00022655"/>
    </source>
</evidence>
<evidence type="ECO:0000256" key="6">
    <source>
        <dbReference type="ARBA" id="ARBA00023239"/>
    </source>
</evidence>
<evidence type="ECO:0000256" key="4">
    <source>
        <dbReference type="ARBA" id="ARBA00022813"/>
    </source>
</evidence>
<keyword evidence="5 9" id="KW-0865">Zymogen</keyword>
<evidence type="ECO:0000256" key="11">
    <source>
        <dbReference type="PIRSR" id="PIRSR006246-2"/>
    </source>
</evidence>
<comment type="function">
    <text evidence="9">Catalyzes the pyruvoyl-dependent decarboxylation of aspartate to produce beta-alanine.</text>
</comment>
<evidence type="ECO:0000256" key="10">
    <source>
        <dbReference type="PIRSR" id="PIRSR006246-1"/>
    </source>
</evidence>
<dbReference type="InterPro" id="IPR003190">
    <property type="entry name" value="Asp_decarbox"/>
</dbReference>
<keyword evidence="3 9" id="KW-0210">Decarboxylase</keyword>
<dbReference type="InterPro" id="IPR009010">
    <property type="entry name" value="Asp_de-COase-like_dom_sf"/>
</dbReference>
<evidence type="ECO:0000256" key="5">
    <source>
        <dbReference type="ARBA" id="ARBA00023145"/>
    </source>
</evidence>
<dbReference type="HAMAP" id="MF_00446">
    <property type="entry name" value="PanD"/>
    <property type="match status" value="1"/>
</dbReference>
<dbReference type="Pfam" id="PF02261">
    <property type="entry name" value="Asp_decarbox"/>
    <property type="match status" value="1"/>
</dbReference>
<feature type="active site" description="Schiff-base intermediate with substrate; via pyruvic acid" evidence="9 10">
    <location>
        <position position="24"/>
    </location>
</feature>
<comment type="similarity">
    <text evidence="9">Belongs to the PanD family.</text>
</comment>
<feature type="active site" description="Proton donor" evidence="9 10">
    <location>
        <position position="57"/>
    </location>
</feature>
<keyword evidence="8 9" id="KW-0670">Pyruvate</keyword>
<protein>
    <recommendedName>
        <fullName evidence="9">Aspartate 1-decarboxylase</fullName>
        <ecNumber evidence="9">4.1.1.11</ecNumber>
    </recommendedName>
    <alternativeName>
        <fullName evidence="9">Aspartate alpha-decarboxylase</fullName>
    </alternativeName>
    <component>
        <recommendedName>
            <fullName evidence="9">Aspartate 1-decarboxylase beta chain</fullName>
        </recommendedName>
    </component>
    <component>
        <recommendedName>
            <fullName evidence="9">Aspartate 1-decarboxylase alpha chain</fullName>
        </recommendedName>
    </component>
</protein>
<comment type="catalytic activity">
    <reaction evidence="9">
        <text>L-aspartate + H(+) = beta-alanine + CO2</text>
        <dbReference type="Rhea" id="RHEA:19497"/>
        <dbReference type="ChEBI" id="CHEBI:15378"/>
        <dbReference type="ChEBI" id="CHEBI:16526"/>
        <dbReference type="ChEBI" id="CHEBI:29991"/>
        <dbReference type="ChEBI" id="CHEBI:57966"/>
        <dbReference type="EC" id="4.1.1.11"/>
    </reaction>
</comment>
<dbReference type="PANTHER" id="PTHR21012:SF0">
    <property type="entry name" value="ASPARTATE 1-DECARBOXYLASE"/>
    <property type="match status" value="1"/>
</dbReference>
<feature type="chain" id="PRO_5014003125" description="Aspartate 1-decarboxylase beta chain" evidence="9 13">
    <location>
        <begin position="1"/>
        <end position="23"/>
    </location>
</feature>
<dbReference type="PANTHER" id="PTHR21012">
    <property type="entry name" value="ASPARTATE 1-DECARBOXYLASE"/>
    <property type="match status" value="1"/>
</dbReference>
<evidence type="ECO:0000256" key="9">
    <source>
        <dbReference type="HAMAP-Rule" id="MF_00446"/>
    </source>
</evidence>
<dbReference type="PIRSF" id="PIRSF006246">
    <property type="entry name" value="Asp_decarbox"/>
    <property type="match status" value="1"/>
</dbReference>
<dbReference type="Gene3D" id="2.40.40.20">
    <property type="match status" value="1"/>
</dbReference>
<comment type="PTM">
    <text evidence="9 12">Is synthesized initially as an inactive proenzyme, which is activated by self-cleavage at a specific serine bond to produce a beta-subunit with a hydroxyl group at its C-terminus and an alpha-subunit with a pyruvoyl group at its N-terminus.</text>
</comment>
<dbReference type="GO" id="GO:0006523">
    <property type="term" value="P:alanine biosynthetic process"/>
    <property type="evidence" value="ECO:0007669"/>
    <property type="project" value="InterPro"/>
</dbReference>
<dbReference type="GO" id="GO:0015940">
    <property type="term" value="P:pantothenate biosynthetic process"/>
    <property type="evidence" value="ECO:0007669"/>
    <property type="project" value="UniProtKB-UniRule"/>
</dbReference>
<comment type="pathway">
    <text evidence="9">Cofactor biosynthesis; (R)-pantothenate biosynthesis; beta-alanine from L-aspartate: step 1/1.</text>
</comment>
<keyword evidence="6 9" id="KW-0456">Lyase</keyword>
<dbReference type="Proteomes" id="UP000199659">
    <property type="component" value="Unassembled WGS sequence"/>
</dbReference>
<evidence type="ECO:0000256" key="7">
    <source>
        <dbReference type="ARBA" id="ARBA00023270"/>
    </source>
</evidence>
<sequence>MIEMLNSKIHRAVVTDANLNYEGSITIASKLMEAAGLFEFQKVHIVNIDNGQRFETYVIKGDKQGEICLNGAAARLVCIGDKVIIMSYKYVNEEDADKVNPIVVKVHGENNEILS</sequence>
<evidence type="ECO:0000256" key="1">
    <source>
        <dbReference type="ARBA" id="ARBA00022490"/>
    </source>
</evidence>
<keyword evidence="15" id="KW-1185">Reference proteome</keyword>
<dbReference type="STRING" id="37658.SAMN05661086_03573"/>
<dbReference type="GO" id="GO:0004068">
    <property type="term" value="F:aspartate 1-decarboxylase activity"/>
    <property type="evidence" value="ECO:0007669"/>
    <property type="project" value="UniProtKB-UniRule"/>
</dbReference>
<keyword evidence="1 9" id="KW-0963">Cytoplasm</keyword>
<dbReference type="UniPathway" id="UPA00028">
    <property type="reaction ID" value="UER00002"/>
</dbReference>
<evidence type="ECO:0000256" key="13">
    <source>
        <dbReference type="PIRSR" id="PIRSR006246-5"/>
    </source>
</evidence>
<dbReference type="CDD" id="cd06919">
    <property type="entry name" value="Asp_decarbox"/>
    <property type="match status" value="1"/>
</dbReference>
<dbReference type="SUPFAM" id="SSF50692">
    <property type="entry name" value="ADC-like"/>
    <property type="match status" value="1"/>
</dbReference>
<dbReference type="OrthoDB" id="9803983at2"/>
<dbReference type="GO" id="GO:0005829">
    <property type="term" value="C:cytosol"/>
    <property type="evidence" value="ECO:0007669"/>
    <property type="project" value="TreeGrafter"/>
</dbReference>
<comment type="cofactor">
    <cofactor evidence="9 10">
        <name>pyruvate</name>
        <dbReference type="ChEBI" id="CHEBI:15361"/>
    </cofactor>
    <text evidence="9 10">Binds 1 pyruvoyl group covalently per subunit.</text>
</comment>
<keyword evidence="2 9" id="KW-0566">Pantothenate biosynthesis</keyword>
<proteinExistence type="inferred from homology"/>
<evidence type="ECO:0000313" key="14">
    <source>
        <dbReference type="EMBL" id="SFS07037.1"/>
    </source>
</evidence>
<accession>A0A1I6LU87</accession>
<dbReference type="RefSeq" id="WP_092564058.1">
    <property type="nucleotide sequence ID" value="NZ_FOYZ01000021.1"/>
</dbReference>